<dbReference type="AlphaFoldDB" id="A0A7W4FBV2"/>
<dbReference type="RefSeq" id="WP_183115232.1">
    <property type="nucleotide sequence ID" value="NZ_JABEQG010000001.1"/>
</dbReference>
<proteinExistence type="predicted"/>
<sequence>MTTNSTTFDINQVIAKDDVDALAVFIEASGWAHEIDETIALRGTTATVTVVQTSTLDGHTVEVRAQFLSDIDPTDGGGIPREVTFDWRIDGAQIDLSSGTKIASYMNEAPPGFARFGAD</sequence>
<dbReference type="EMBL" id="JABEQG010000001">
    <property type="protein sequence ID" value="MBB2154807.1"/>
    <property type="molecule type" value="Genomic_DNA"/>
</dbReference>
<organism evidence="1 2">
    <name type="scientific">Gluconacetobacter diazotrophicus</name>
    <name type="common">Acetobacter diazotrophicus</name>
    <dbReference type="NCBI Taxonomy" id="33996"/>
    <lineage>
        <taxon>Bacteria</taxon>
        <taxon>Pseudomonadati</taxon>
        <taxon>Pseudomonadota</taxon>
        <taxon>Alphaproteobacteria</taxon>
        <taxon>Acetobacterales</taxon>
        <taxon>Acetobacteraceae</taxon>
        <taxon>Gluconacetobacter</taxon>
    </lineage>
</organism>
<evidence type="ECO:0000313" key="2">
    <source>
        <dbReference type="Proteomes" id="UP000550787"/>
    </source>
</evidence>
<evidence type="ECO:0000313" key="1">
    <source>
        <dbReference type="EMBL" id="MBB2154807.1"/>
    </source>
</evidence>
<name>A0A7W4FBV2_GLUDI</name>
<dbReference type="Proteomes" id="UP000550787">
    <property type="component" value="Unassembled WGS sequence"/>
</dbReference>
<accession>A0A7W4FBV2</accession>
<comment type="caution">
    <text evidence="1">The sequence shown here is derived from an EMBL/GenBank/DDBJ whole genome shotgun (WGS) entry which is preliminary data.</text>
</comment>
<gene>
    <name evidence="1" type="ORF">HLH33_00535</name>
</gene>
<protein>
    <submittedName>
        <fullName evidence="1">Uncharacterized protein</fullName>
    </submittedName>
</protein>
<reference evidence="1 2" key="1">
    <citation type="submission" date="2020-04" db="EMBL/GenBank/DDBJ databases">
        <title>Description of novel Gluconacetobacter.</title>
        <authorList>
            <person name="Sombolestani A."/>
        </authorList>
    </citation>
    <scope>NUCLEOTIDE SEQUENCE [LARGE SCALE GENOMIC DNA]</scope>
    <source>
        <strain evidence="1 2">LMG 7603</strain>
    </source>
</reference>